<dbReference type="AlphaFoldDB" id="A0A1J5Q5Z4"/>
<organism evidence="1">
    <name type="scientific">mine drainage metagenome</name>
    <dbReference type="NCBI Taxonomy" id="410659"/>
    <lineage>
        <taxon>unclassified sequences</taxon>
        <taxon>metagenomes</taxon>
        <taxon>ecological metagenomes</taxon>
    </lineage>
</organism>
<protein>
    <submittedName>
        <fullName evidence="1">Uncharacterized protein</fullName>
    </submittedName>
</protein>
<evidence type="ECO:0000313" key="1">
    <source>
        <dbReference type="EMBL" id="OIQ75415.1"/>
    </source>
</evidence>
<reference evidence="1" key="1">
    <citation type="submission" date="2016-10" db="EMBL/GenBank/DDBJ databases">
        <title>Sequence of Gallionella enrichment culture.</title>
        <authorList>
            <person name="Poehlein A."/>
            <person name="Muehling M."/>
            <person name="Daniel R."/>
        </authorList>
    </citation>
    <scope>NUCLEOTIDE SEQUENCE</scope>
</reference>
<accession>A0A1J5Q5Z4</accession>
<dbReference type="EMBL" id="MLJW01002172">
    <property type="protein sequence ID" value="OIQ75415.1"/>
    <property type="molecule type" value="Genomic_DNA"/>
</dbReference>
<proteinExistence type="predicted"/>
<gene>
    <name evidence="1" type="ORF">GALL_429150</name>
</gene>
<name>A0A1J5Q5Z4_9ZZZZ</name>
<sequence>MNRVSSTPQRKPARPGPVLVRLVCVLAFGFSGLAQAQQQRLYPAGSLQGRATFGAWPEVTINCTPYRLGPGIRVLDPEQHVLLTGKLPGLQARVVFQRDAMGQIFRIWLVGAQAGALATVPTAPSNCQFGSS</sequence>
<comment type="caution">
    <text evidence="1">The sequence shown here is derived from an EMBL/GenBank/DDBJ whole genome shotgun (WGS) entry which is preliminary data.</text>
</comment>